<evidence type="ECO:0000313" key="2">
    <source>
        <dbReference type="Proteomes" id="UP001430953"/>
    </source>
</evidence>
<evidence type="ECO:0000313" key="1">
    <source>
        <dbReference type="EMBL" id="KAL0121965.1"/>
    </source>
</evidence>
<protein>
    <recommendedName>
        <fullName evidence="3">Secreted protein</fullName>
    </recommendedName>
</protein>
<reference evidence="1 2" key="1">
    <citation type="submission" date="2023-03" db="EMBL/GenBank/DDBJ databases">
        <title>High recombination rates correlate with genetic variation in Cardiocondyla obscurior ants.</title>
        <authorList>
            <person name="Errbii M."/>
        </authorList>
    </citation>
    <scope>NUCLEOTIDE SEQUENCE [LARGE SCALE GENOMIC DNA]</scope>
    <source>
        <strain evidence="1">Alpha-2009</strain>
        <tissue evidence="1">Whole body</tissue>
    </source>
</reference>
<gene>
    <name evidence="1" type="ORF">PUN28_007032</name>
</gene>
<evidence type="ECO:0008006" key="3">
    <source>
        <dbReference type="Google" id="ProtNLM"/>
    </source>
</evidence>
<accession>A0AAW2G690</accession>
<name>A0AAW2G690_9HYME</name>
<organism evidence="1 2">
    <name type="scientific">Cardiocondyla obscurior</name>
    <dbReference type="NCBI Taxonomy" id="286306"/>
    <lineage>
        <taxon>Eukaryota</taxon>
        <taxon>Metazoa</taxon>
        <taxon>Ecdysozoa</taxon>
        <taxon>Arthropoda</taxon>
        <taxon>Hexapoda</taxon>
        <taxon>Insecta</taxon>
        <taxon>Pterygota</taxon>
        <taxon>Neoptera</taxon>
        <taxon>Endopterygota</taxon>
        <taxon>Hymenoptera</taxon>
        <taxon>Apocrita</taxon>
        <taxon>Aculeata</taxon>
        <taxon>Formicoidea</taxon>
        <taxon>Formicidae</taxon>
        <taxon>Myrmicinae</taxon>
        <taxon>Cardiocondyla</taxon>
    </lineage>
</organism>
<proteinExistence type="predicted"/>
<sequence length="190" mass="21972">MIAFYFSRLFIFFYFFPENKRCGGTVECGTVGVRIRRAGCVENFIFTAYLECLLSRHCIIVSSSRFIYVSCKNFDLSQANSCLFRPFTRKVLQSVTSVTECVLREGTKTWPRCQSRRDCICKQVLIRNVAKTVINTRLRNGRDVNLASRRFGTLLLLYYCFTHSLRRSRGVRVMKIGRREKIIAGMTVPG</sequence>
<dbReference type="EMBL" id="JADYXP020000006">
    <property type="protein sequence ID" value="KAL0121965.1"/>
    <property type="molecule type" value="Genomic_DNA"/>
</dbReference>
<keyword evidence="2" id="KW-1185">Reference proteome</keyword>
<dbReference type="AlphaFoldDB" id="A0AAW2G690"/>
<comment type="caution">
    <text evidence="1">The sequence shown here is derived from an EMBL/GenBank/DDBJ whole genome shotgun (WGS) entry which is preliminary data.</text>
</comment>
<dbReference type="Proteomes" id="UP001430953">
    <property type="component" value="Unassembled WGS sequence"/>
</dbReference>